<evidence type="ECO:0000313" key="1">
    <source>
        <dbReference type="EMBL" id="KIR62630.1"/>
    </source>
</evidence>
<proteinExistence type="predicted"/>
<dbReference type="OrthoDB" id="3400948at2"/>
<dbReference type="GeneID" id="301305693"/>
<comment type="caution">
    <text evidence="1">The sequence shown here is derived from an EMBL/GenBank/DDBJ whole genome shotgun (WGS) entry which is preliminary data.</text>
</comment>
<dbReference type="RefSeq" id="WP_043964867.1">
    <property type="nucleotide sequence ID" value="NZ_JXSX01000002.1"/>
</dbReference>
<organism evidence="1 2">
    <name type="scientific">Micromonospora haikouensis</name>
    <dbReference type="NCBI Taxonomy" id="686309"/>
    <lineage>
        <taxon>Bacteria</taxon>
        <taxon>Bacillati</taxon>
        <taxon>Actinomycetota</taxon>
        <taxon>Actinomycetes</taxon>
        <taxon>Micromonosporales</taxon>
        <taxon>Micromonosporaceae</taxon>
        <taxon>Micromonospora</taxon>
    </lineage>
</organism>
<evidence type="ECO:0000313" key="2">
    <source>
        <dbReference type="Proteomes" id="UP000032254"/>
    </source>
</evidence>
<dbReference type="EMBL" id="JXSX01000002">
    <property type="protein sequence ID" value="KIR62630.1"/>
    <property type="molecule type" value="Genomic_DNA"/>
</dbReference>
<dbReference type="Proteomes" id="UP000032254">
    <property type="component" value="Unassembled WGS sequence"/>
</dbReference>
<gene>
    <name evidence="1" type="ORF">TK50_16675</name>
</gene>
<keyword evidence="2" id="KW-1185">Reference proteome</keyword>
<name>A0A0D0WZC2_9ACTN</name>
<protein>
    <submittedName>
        <fullName evidence="1">Uncharacterized protein</fullName>
    </submittedName>
</protein>
<dbReference type="AlphaFoldDB" id="A0A0D0WZC2"/>
<reference evidence="1 2" key="1">
    <citation type="submission" date="2015-01" db="EMBL/GenBank/DDBJ databases">
        <title>Sequencing and annotation of Micromonospora carbonacea strain JXNU-1 genome.</title>
        <authorList>
            <person name="Long Z."/>
            <person name="Huang Y."/>
            <person name="Jiang Y."/>
        </authorList>
    </citation>
    <scope>NUCLEOTIDE SEQUENCE [LARGE SCALE GENOMIC DNA]</scope>
    <source>
        <strain evidence="1 2">JXNU-1</strain>
    </source>
</reference>
<accession>A0A0D0WZC2</accession>
<dbReference type="PATRIC" id="fig|47853.6.peg.3489"/>
<sequence length="346" mass="38315">MLLTIAKNPIPDLSVTGALDPYAEQIEQAFGQYQQTTGEELAEHERQAILAQLISWSGPAGKESFPSWPQAVRAAQMRVKTGGFLGEKNTTIVQSRNEGLFKMAMGSVNWANCGKTAENILAELRKKHPTCADGIEAGTREKVGSGAGKDLLKLLRKVPQEGQILLLDCSFPSVHTFLLEVHPNGNRYLCQGYQGTYYASWWTGKDEGGLLVGEQQDKKISNEDRERLRRTRDDWGLGRSVNPNRYDDTVVLLAKAFDEAALPDIGEGEYDGIEVEKLRRQETAAWEVFAKFWPELPFCPVQRETDSIAKRTQRPEIEITTILVPDVTANAGTSVTVPVVPNSIKG</sequence>